<reference evidence="3" key="1">
    <citation type="submission" date="2021-01" db="EMBL/GenBank/DDBJ databases">
        <authorList>
            <person name="Corre E."/>
            <person name="Pelletier E."/>
            <person name="Niang G."/>
            <person name="Scheremetjew M."/>
            <person name="Finn R."/>
            <person name="Kale V."/>
            <person name="Holt S."/>
            <person name="Cochrane G."/>
            <person name="Meng A."/>
            <person name="Brown T."/>
            <person name="Cohen L."/>
        </authorList>
    </citation>
    <scope>NUCLEOTIDE SEQUENCE</scope>
    <source>
        <strain evidence="3">10249 10 AB</strain>
    </source>
</reference>
<proteinExistence type="predicted"/>
<dbReference type="SMART" id="SM00554">
    <property type="entry name" value="FAS1"/>
    <property type="match status" value="2"/>
</dbReference>
<dbReference type="EMBL" id="HBIX01032384">
    <property type="protein sequence ID" value="CAE0728576.1"/>
    <property type="molecule type" value="Transcribed_RNA"/>
</dbReference>
<name>A0A7S4AVS3_9STRA</name>
<feature type="chain" id="PRO_5031102307" description="FAS1 domain-containing protein" evidence="1">
    <location>
        <begin position="28"/>
        <end position="388"/>
    </location>
</feature>
<evidence type="ECO:0000313" key="3">
    <source>
        <dbReference type="EMBL" id="CAE0728576.1"/>
    </source>
</evidence>
<dbReference type="PROSITE" id="PS50213">
    <property type="entry name" value="FAS1"/>
    <property type="match status" value="2"/>
</dbReference>
<feature type="domain" description="FAS1" evidence="2">
    <location>
        <begin position="224"/>
        <end position="382"/>
    </location>
</feature>
<protein>
    <recommendedName>
        <fullName evidence="2">FAS1 domain-containing protein</fullName>
    </recommendedName>
</protein>
<feature type="domain" description="FAS1" evidence="2">
    <location>
        <begin position="32"/>
        <end position="193"/>
    </location>
</feature>
<gene>
    <name evidence="3" type="ORF">PAUS00366_LOCUS21360</name>
</gene>
<evidence type="ECO:0000256" key="1">
    <source>
        <dbReference type="SAM" id="SignalP"/>
    </source>
</evidence>
<dbReference type="PANTHER" id="PTHR10900">
    <property type="entry name" value="PERIOSTIN-RELATED"/>
    <property type="match status" value="1"/>
</dbReference>
<sequence length="388" mass="41839">MTKPIMTTIFAPLACLLASLSVALVAAEEGECASLVDLACNNTDFSILCDLISMSETTNKALSSGDENWTIFAPTDAAFLDELESSTSSSLVSYSDLLDSVQLNVNVNTNCTTTAALDSLLGFHAVRGEQLYGNDLVCGGEVEMANGDVSRTICRDGILYQKGGQNSDVDMPEIIAFDVDACDGVIHVINKVMLPKLKFLSLDNDCVADADADADAKAPEEKSCETIAELACGDRTFSTLCDLIMEFNMVDTLSGGVWTLFAPTDDAFAALDEETITMDVELNTGIDTGVNIVERIGTDQLTSKQIVDVLKYHIHQGAALAFDDLGCKKLIPMMNDKTSRTKCANGYKYQRGPGQWGGMLPQITTKDIKACNGIVQMVNHVMIPRFER</sequence>
<dbReference type="InterPro" id="IPR050904">
    <property type="entry name" value="Adhesion/Biosynth-related"/>
</dbReference>
<evidence type="ECO:0000259" key="2">
    <source>
        <dbReference type="PROSITE" id="PS50213"/>
    </source>
</evidence>
<dbReference type="InterPro" id="IPR036378">
    <property type="entry name" value="FAS1_dom_sf"/>
</dbReference>
<dbReference type="Pfam" id="PF02469">
    <property type="entry name" value="Fasciclin"/>
    <property type="match status" value="2"/>
</dbReference>
<accession>A0A7S4AVS3</accession>
<feature type="signal peptide" evidence="1">
    <location>
        <begin position="1"/>
        <end position="27"/>
    </location>
</feature>
<dbReference type="PANTHER" id="PTHR10900:SF77">
    <property type="entry name" value="FI19380P1"/>
    <property type="match status" value="1"/>
</dbReference>
<dbReference type="SUPFAM" id="SSF82153">
    <property type="entry name" value="FAS1 domain"/>
    <property type="match status" value="2"/>
</dbReference>
<dbReference type="InterPro" id="IPR000782">
    <property type="entry name" value="FAS1_domain"/>
</dbReference>
<keyword evidence="1" id="KW-0732">Signal</keyword>
<dbReference type="AlphaFoldDB" id="A0A7S4AVS3"/>
<dbReference type="Gene3D" id="2.30.180.10">
    <property type="entry name" value="FAS1 domain"/>
    <property type="match status" value="2"/>
</dbReference>
<organism evidence="3">
    <name type="scientific">Pseudo-nitzschia australis</name>
    <dbReference type="NCBI Taxonomy" id="44445"/>
    <lineage>
        <taxon>Eukaryota</taxon>
        <taxon>Sar</taxon>
        <taxon>Stramenopiles</taxon>
        <taxon>Ochrophyta</taxon>
        <taxon>Bacillariophyta</taxon>
        <taxon>Bacillariophyceae</taxon>
        <taxon>Bacillariophycidae</taxon>
        <taxon>Bacillariales</taxon>
        <taxon>Bacillariaceae</taxon>
        <taxon>Pseudo-nitzschia</taxon>
    </lineage>
</organism>